<protein>
    <submittedName>
        <fullName evidence="5">Zinc finger-containing ubiquitin peptidase 1</fullName>
    </submittedName>
</protein>
<dbReference type="Gene3D" id="3.90.70.130">
    <property type="match status" value="1"/>
</dbReference>
<dbReference type="PANTHER" id="PTHR48153:SF4">
    <property type="entry name" value="UBIQUITIN CARBOXYL-TERMINAL HYDROLASE MUG105"/>
    <property type="match status" value="1"/>
</dbReference>
<dbReference type="WBParaSite" id="ALUE_0001825801-mRNA-1">
    <property type="protein sequence ID" value="ALUE_0001825801-mRNA-1"/>
    <property type="gene ID" value="ALUE_0001825801"/>
</dbReference>
<reference evidence="5" key="1">
    <citation type="submission" date="2017-02" db="UniProtKB">
        <authorList>
            <consortium name="WormBaseParasite"/>
        </authorList>
    </citation>
    <scope>IDENTIFICATION</scope>
</reference>
<feature type="domain" description="C2H2-type" evidence="3">
    <location>
        <begin position="35"/>
        <end position="57"/>
    </location>
</feature>
<evidence type="ECO:0000313" key="5">
    <source>
        <dbReference type="WBParaSite" id="ALUE_0001825801-mRNA-1"/>
    </source>
</evidence>
<dbReference type="Proteomes" id="UP000036681">
    <property type="component" value="Unplaced"/>
</dbReference>
<keyword evidence="2" id="KW-0378">Hydrolase</keyword>
<dbReference type="InterPro" id="IPR013087">
    <property type="entry name" value="Znf_C2H2_type"/>
</dbReference>
<dbReference type="Pfam" id="PF07910">
    <property type="entry name" value="Peptidase_C78"/>
    <property type="match status" value="1"/>
</dbReference>
<organism evidence="4 5">
    <name type="scientific">Ascaris lumbricoides</name>
    <name type="common">Giant roundworm</name>
    <dbReference type="NCBI Taxonomy" id="6252"/>
    <lineage>
        <taxon>Eukaryota</taxon>
        <taxon>Metazoa</taxon>
        <taxon>Ecdysozoa</taxon>
        <taxon>Nematoda</taxon>
        <taxon>Chromadorea</taxon>
        <taxon>Rhabditida</taxon>
        <taxon>Spirurina</taxon>
        <taxon>Ascaridomorpha</taxon>
        <taxon>Ascaridoidea</taxon>
        <taxon>Ascarididae</taxon>
        <taxon>Ascaris</taxon>
    </lineage>
</organism>
<keyword evidence="4" id="KW-1185">Reference proteome</keyword>
<comment type="similarity">
    <text evidence="1">Belongs to the peptidase C78 family.</text>
</comment>
<evidence type="ECO:0000259" key="3">
    <source>
        <dbReference type="SMART" id="SM00355"/>
    </source>
</evidence>
<evidence type="ECO:0000313" key="4">
    <source>
        <dbReference type="Proteomes" id="UP000036681"/>
    </source>
</evidence>
<name>A0A0M3IIA8_ASCLU</name>
<accession>A0A0M3IIA8</accession>
<evidence type="ECO:0000256" key="2">
    <source>
        <dbReference type="ARBA" id="ARBA00022801"/>
    </source>
</evidence>
<feature type="domain" description="C2H2-type" evidence="3">
    <location>
        <begin position="59"/>
        <end position="83"/>
    </location>
</feature>
<sequence length="279" mass="32385">MHRCGEGYGQEGVGGWRLDEWLDHVERSHDPSEVILCVVCAFSFPLRELRAHLISEHLFACPYHPCQFISPLFDELERHTRTHQQNTTDEVEVEGETPRRISALLRTQEEVRTVCIAKHLVLHRVEGEDRGFGCGYRNLQTILASVIYNADLRLASGLRQIPTIEELQAQIEAAWRAGFDPEGAAQLRHRLSGTRKWIGATEVAALLQYYKIRVQLVDIKLLMNRVQKQRQIVEWVWRYFNSDGPRIPLYFQHQGYPYLRTNCKGVFKNERQSAVVYMV</sequence>
<dbReference type="PANTHER" id="PTHR48153">
    <property type="entry name" value="UFM1-SPECIFIC PROTEASE 2"/>
    <property type="match status" value="1"/>
</dbReference>
<dbReference type="GO" id="GO:0071567">
    <property type="term" value="F:deUFMylase activity"/>
    <property type="evidence" value="ECO:0007669"/>
    <property type="project" value="UniProtKB-ARBA"/>
</dbReference>
<dbReference type="AlphaFoldDB" id="A0A0M3IIA8"/>
<dbReference type="InterPro" id="IPR012462">
    <property type="entry name" value="UFSP1/2_DUB_cat"/>
</dbReference>
<evidence type="ECO:0000256" key="1">
    <source>
        <dbReference type="ARBA" id="ARBA00008552"/>
    </source>
</evidence>
<proteinExistence type="inferred from homology"/>
<dbReference type="SMART" id="SM00355">
    <property type="entry name" value="ZnF_C2H2"/>
    <property type="match status" value="2"/>
</dbReference>